<keyword evidence="5" id="KW-0146">Chitin degradation</keyword>
<evidence type="ECO:0000256" key="7">
    <source>
        <dbReference type="ARBA" id="ARBA00023277"/>
    </source>
</evidence>
<keyword evidence="6" id="KW-0325">Glycoprotein</keyword>
<evidence type="ECO:0000256" key="6">
    <source>
        <dbReference type="ARBA" id="ARBA00023180"/>
    </source>
</evidence>
<dbReference type="EC" id="3.2.1.14" evidence="3"/>
<evidence type="ECO:0000256" key="2">
    <source>
        <dbReference type="ARBA" id="ARBA00008682"/>
    </source>
</evidence>
<dbReference type="FunFam" id="3.10.50.10:FF:000005">
    <property type="entry name" value="Endochitinase B1"/>
    <property type="match status" value="1"/>
</dbReference>
<dbReference type="CDD" id="cd06548">
    <property type="entry name" value="GH18_chitinase"/>
    <property type="match status" value="1"/>
</dbReference>
<dbReference type="InterPro" id="IPR029070">
    <property type="entry name" value="Chitinase_insertion_sf"/>
</dbReference>
<feature type="chain" id="PRO_5040857664" description="chitinase" evidence="10">
    <location>
        <begin position="19"/>
        <end position="432"/>
    </location>
</feature>
<dbReference type="GO" id="GO:0006032">
    <property type="term" value="P:chitin catabolic process"/>
    <property type="evidence" value="ECO:0007669"/>
    <property type="project" value="UniProtKB-KW"/>
</dbReference>
<evidence type="ECO:0000256" key="1">
    <source>
        <dbReference type="ARBA" id="ARBA00000822"/>
    </source>
</evidence>
<keyword evidence="4 12" id="KW-0378">Hydrolase</keyword>
<comment type="catalytic activity">
    <reaction evidence="1">
        <text>Random endo-hydrolysis of N-acetyl-beta-D-glucosaminide (1-&gt;4)-beta-linkages in chitin and chitodextrins.</text>
        <dbReference type="EC" id="3.2.1.14"/>
    </reaction>
</comment>
<evidence type="ECO:0000313" key="12">
    <source>
        <dbReference type="EMBL" id="KAJ4373802.1"/>
    </source>
</evidence>
<proteinExistence type="inferred from homology"/>
<feature type="signal peptide" evidence="10">
    <location>
        <begin position="1"/>
        <end position="18"/>
    </location>
</feature>
<dbReference type="InterPro" id="IPR017853">
    <property type="entry name" value="GH"/>
</dbReference>
<keyword evidence="10" id="KW-0732">Signal</keyword>
<evidence type="ECO:0000256" key="10">
    <source>
        <dbReference type="SAM" id="SignalP"/>
    </source>
</evidence>
<evidence type="ECO:0000256" key="9">
    <source>
        <dbReference type="ARBA" id="ARBA00023326"/>
    </source>
</evidence>
<gene>
    <name evidence="12" type="primary">CHT4_1</name>
    <name evidence="12" type="ORF">N0V83_002541</name>
</gene>
<organism evidence="12 13">
    <name type="scientific">Neocucurbitaria cava</name>
    <dbReference type="NCBI Taxonomy" id="798079"/>
    <lineage>
        <taxon>Eukaryota</taxon>
        <taxon>Fungi</taxon>
        <taxon>Dikarya</taxon>
        <taxon>Ascomycota</taxon>
        <taxon>Pezizomycotina</taxon>
        <taxon>Dothideomycetes</taxon>
        <taxon>Pleosporomycetidae</taxon>
        <taxon>Pleosporales</taxon>
        <taxon>Pleosporineae</taxon>
        <taxon>Cucurbitariaceae</taxon>
        <taxon>Neocucurbitaria</taxon>
    </lineage>
</organism>
<dbReference type="GO" id="GO:0008843">
    <property type="term" value="F:endochitinase activity"/>
    <property type="evidence" value="ECO:0007669"/>
    <property type="project" value="UniProtKB-EC"/>
</dbReference>
<evidence type="ECO:0000259" key="11">
    <source>
        <dbReference type="PROSITE" id="PS51910"/>
    </source>
</evidence>
<evidence type="ECO:0000313" key="13">
    <source>
        <dbReference type="Proteomes" id="UP001140560"/>
    </source>
</evidence>
<dbReference type="EMBL" id="JAPEUY010000004">
    <property type="protein sequence ID" value="KAJ4373802.1"/>
    <property type="molecule type" value="Genomic_DNA"/>
</dbReference>
<dbReference type="GO" id="GO:0008061">
    <property type="term" value="F:chitin binding"/>
    <property type="evidence" value="ECO:0007669"/>
    <property type="project" value="InterPro"/>
</dbReference>
<name>A0A9W9CPL5_9PLEO</name>
<dbReference type="InterPro" id="IPR011583">
    <property type="entry name" value="Chitinase_II/V-like_cat"/>
</dbReference>
<dbReference type="Proteomes" id="UP001140560">
    <property type="component" value="Unassembled WGS sequence"/>
</dbReference>
<dbReference type="AlphaFoldDB" id="A0A9W9CPL5"/>
<keyword evidence="13" id="KW-1185">Reference proteome</keyword>
<dbReference type="GO" id="GO:0000272">
    <property type="term" value="P:polysaccharide catabolic process"/>
    <property type="evidence" value="ECO:0007669"/>
    <property type="project" value="UniProtKB-KW"/>
</dbReference>
<dbReference type="SUPFAM" id="SSF54556">
    <property type="entry name" value="Chitinase insertion domain"/>
    <property type="match status" value="1"/>
</dbReference>
<keyword evidence="7" id="KW-0119">Carbohydrate metabolism</keyword>
<evidence type="ECO:0000256" key="3">
    <source>
        <dbReference type="ARBA" id="ARBA00012729"/>
    </source>
</evidence>
<dbReference type="Gene3D" id="3.20.20.80">
    <property type="entry name" value="Glycosidases"/>
    <property type="match status" value="1"/>
</dbReference>
<dbReference type="PROSITE" id="PS51910">
    <property type="entry name" value="GH18_2"/>
    <property type="match status" value="1"/>
</dbReference>
<dbReference type="PANTHER" id="PTHR11177">
    <property type="entry name" value="CHITINASE"/>
    <property type="match status" value="1"/>
</dbReference>
<dbReference type="Gene3D" id="3.10.50.10">
    <property type="match status" value="1"/>
</dbReference>
<sequence length="432" mass="46228">MLLAGAASLLSFSTLVQAVAIPQSFGNMTISATAAVSGYKNVAYFVNWAIYGRNFNPQDLPADQLTHVLYAFANVRPETGEVYLTDTWSDTDKHYATDSWNDVGTNVYGCAKQLFLLKKKNRKLKVLLSIGGWTYSANFAQPASTAAGRAKFASSAVAILADLGFDGKGLDIDWEYPANDAQANDMVSLLAAVRSALNDYSAKYANGNHLLLTVASPAGPTNYNKMKLGAMDQYLDFWNLMAYDYAGSWDANAGHQANWQASTGNPISTPFNTAQTLRDYTAAGVPASKIVVGMPLYGRAFGATDGPGKPYSGNGVGTWEAGVYDYKALPQAGATVVTDMSVTASYSYDAAQRFMVSYDTPEIVAKKASYITAQGLGGAMYWESSSDKTGADSLIATFVKSVGGVSALDQSANTLTYPQSKYQNMRDGFPNN</sequence>
<comment type="similarity">
    <text evidence="2">Belongs to the glycosyl hydrolase 18 family. Chitinase class V subfamily.</text>
</comment>
<dbReference type="SMART" id="SM00636">
    <property type="entry name" value="Glyco_18"/>
    <property type="match status" value="1"/>
</dbReference>
<dbReference type="InterPro" id="IPR050314">
    <property type="entry name" value="Glycosyl_Hydrlase_18"/>
</dbReference>
<reference evidence="12" key="1">
    <citation type="submission" date="2022-10" db="EMBL/GenBank/DDBJ databases">
        <title>Tapping the CABI collections for fungal endophytes: first genome assemblies for Collariella, Neodidymelliopsis, Ascochyta clinopodiicola, Didymella pomorum, Didymosphaeria variabile, Neocosmospora piperis and Neocucurbitaria cava.</title>
        <authorList>
            <person name="Hill R."/>
        </authorList>
    </citation>
    <scope>NUCLEOTIDE SEQUENCE</scope>
    <source>
        <strain evidence="12">IMI 356814</strain>
    </source>
</reference>
<keyword evidence="9" id="KW-0624">Polysaccharide degradation</keyword>
<dbReference type="InterPro" id="IPR001223">
    <property type="entry name" value="Glyco_hydro18_cat"/>
</dbReference>
<protein>
    <recommendedName>
        <fullName evidence="3">chitinase</fullName>
        <ecNumber evidence="3">3.2.1.14</ecNumber>
    </recommendedName>
</protein>
<keyword evidence="8 12" id="KW-0326">Glycosidase</keyword>
<accession>A0A9W9CPL5</accession>
<evidence type="ECO:0000256" key="5">
    <source>
        <dbReference type="ARBA" id="ARBA00023024"/>
    </source>
</evidence>
<dbReference type="Pfam" id="PF00704">
    <property type="entry name" value="Glyco_hydro_18"/>
    <property type="match status" value="1"/>
</dbReference>
<dbReference type="OrthoDB" id="76388at2759"/>
<comment type="caution">
    <text evidence="12">The sequence shown here is derived from an EMBL/GenBank/DDBJ whole genome shotgun (WGS) entry which is preliminary data.</text>
</comment>
<dbReference type="SUPFAM" id="SSF51445">
    <property type="entry name" value="(Trans)glycosidases"/>
    <property type="match status" value="1"/>
</dbReference>
<feature type="domain" description="GH18" evidence="11">
    <location>
        <begin position="39"/>
        <end position="405"/>
    </location>
</feature>
<dbReference type="GO" id="GO:0005576">
    <property type="term" value="C:extracellular region"/>
    <property type="evidence" value="ECO:0007669"/>
    <property type="project" value="TreeGrafter"/>
</dbReference>
<dbReference type="PANTHER" id="PTHR11177:SF317">
    <property type="entry name" value="CHITINASE 12-RELATED"/>
    <property type="match status" value="1"/>
</dbReference>
<evidence type="ECO:0000256" key="8">
    <source>
        <dbReference type="ARBA" id="ARBA00023295"/>
    </source>
</evidence>
<dbReference type="FunFam" id="3.20.20.80:FF:000095">
    <property type="entry name" value="Endochitinase B1"/>
    <property type="match status" value="1"/>
</dbReference>
<evidence type="ECO:0000256" key="4">
    <source>
        <dbReference type="ARBA" id="ARBA00022801"/>
    </source>
</evidence>